<gene>
    <name evidence="4" type="ORF">KY290_008588</name>
</gene>
<organism evidence="4 5">
    <name type="scientific">Solanum tuberosum</name>
    <name type="common">Potato</name>
    <dbReference type="NCBI Taxonomy" id="4113"/>
    <lineage>
        <taxon>Eukaryota</taxon>
        <taxon>Viridiplantae</taxon>
        <taxon>Streptophyta</taxon>
        <taxon>Embryophyta</taxon>
        <taxon>Tracheophyta</taxon>
        <taxon>Spermatophyta</taxon>
        <taxon>Magnoliopsida</taxon>
        <taxon>eudicotyledons</taxon>
        <taxon>Gunneridae</taxon>
        <taxon>Pentapetalae</taxon>
        <taxon>asterids</taxon>
        <taxon>lamiids</taxon>
        <taxon>Solanales</taxon>
        <taxon>Solanaceae</taxon>
        <taxon>Solanoideae</taxon>
        <taxon>Solaneae</taxon>
        <taxon>Solanum</taxon>
    </lineage>
</organism>
<dbReference type="Pfam" id="PF04434">
    <property type="entry name" value="SWIM"/>
    <property type="match status" value="1"/>
</dbReference>
<evidence type="ECO:0000313" key="4">
    <source>
        <dbReference type="EMBL" id="KAH0777177.1"/>
    </source>
</evidence>
<sequence length="86" mass="9911">MESLPSSSSSHHHHHRHRRLTPTQPLTDRIFRALSHHLLLLHRRDTTFYVLGATCNVYTVTISTTPSCSCPDRTTPCKHILFVLIR</sequence>
<keyword evidence="5" id="KW-1185">Reference proteome</keyword>
<dbReference type="Proteomes" id="UP000826656">
    <property type="component" value="Unassembled WGS sequence"/>
</dbReference>
<dbReference type="PANTHER" id="PTHR21540">
    <property type="entry name" value="RING FINGER AND SWIM DOMAIN-CONTAINING PROTEIN 2"/>
    <property type="match status" value="1"/>
</dbReference>
<dbReference type="PANTHER" id="PTHR21540:SF5">
    <property type="entry name" value="MITOGEN-ACTIVATED PROTEIN KINASE KINASE KINASE 1-LIKE"/>
    <property type="match status" value="1"/>
</dbReference>
<protein>
    <recommendedName>
        <fullName evidence="3">SWIM-type domain-containing protein</fullName>
    </recommendedName>
</protein>
<name>A0ABQ7W8Y2_SOLTU</name>
<reference evidence="4 5" key="1">
    <citation type="journal article" date="2021" name="bioRxiv">
        <title>Chromosome-scale and haplotype-resolved genome assembly of a tetraploid potato cultivar.</title>
        <authorList>
            <person name="Sun H."/>
            <person name="Jiao W.-B."/>
            <person name="Krause K."/>
            <person name="Campoy J.A."/>
            <person name="Goel M."/>
            <person name="Folz-Donahue K."/>
            <person name="Kukat C."/>
            <person name="Huettel B."/>
            <person name="Schneeberger K."/>
        </authorList>
    </citation>
    <scope>NUCLEOTIDE SEQUENCE [LARGE SCALE GENOMIC DNA]</scope>
    <source>
        <strain evidence="4">SolTubOtavaFocal</strain>
        <tissue evidence="4">Leaves</tissue>
    </source>
</reference>
<keyword evidence="1" id="KW-0862">Zinc</keyword>
<dbReference type="EMBL" id="JAIVGD010000003">
    <property type="protein sequence ID" value="KAH0777177.1"/>
    <property type="molecule type" value="Genomic_DNA"/>
</dbReference>
<proteinExistence type="predicted"/>
<feature type="domain" description="SWIM-type" evidence="3">
    <location>
        <begin position="58"/>
        <end position="86"/>
    </location>
</feature>
<feature type="compositionally biased region" description="Basic residues" evidence="2">
    <location>
        <begin position="10"/>
        <end position="20"/>
    </location>
</feature>
<keyword evidence="1" id="KW-0863">Zinc-finger</keyword>
<evidence type="ECO:0000259" key="3">
    <source>
        <dbReference type="PROSITE" id="PS50966"/>
    </source>
</evidence>
<dbReference type="PROSITE" id="PS50966">
    <property type="entry name" value="ZF_SWIM"/>
    <property type="match status" value="1"/>
</dbReference>
<keyword evidence="1" id="KW-0479">Metal-binding</keyword>
<evidence type="ECO:0000256" key="2">
    <source>
        <dbReference type="SAM" id="MobiDB-lite"/>
    </source>
</evidence>
<comment type="caution">
    <text evidence="4">The sequence shown here is derived from an EMBL/GenBank/DDBJ whole genome shotgun (WGS) entry which is preliminary data.</text>
</comment>
<accession>A0ABQ7W8Y2</accession>
<evidence type="ECO:0000256" key="1">
    <source>
        <dbReference type="PROSITE-ProRule" id="PRU00325"/>
    </source>
</evidence>
<feature type="region of interest" description="Disordered" evidence="2">
    <location>
        <begin position="1"/>
        <end position="24"/>
    </location>
</feature>
<dbReference type="InterPro" id="IPR039903">
    <property type="entry name" value="Zswim2"/>
</dbReference>
<evidence type="ECO:0000313" key="5">
    <source>
        <dbReference type="Proteomes" id="UP000826656"/>
    </source>
</evidence>
<dbReference type="InterPro" id="IPR007527">
    <property type="entry name" value="Znf_SWIM"/>
</dbReference>